<evidence type="ECO:0000256" key="2">
    <source>
        <dbReference type="ARBA" id="ARBA00022517"/>
    </source>
</evidence>
<name>A0A977PV94_9CYAN</name>
<evidence type="ECO:0000313" key="6">
    <source>
        <dbReference type="EMBL" id="UXE60399.1"/>
    </source>
</evidence>
<dbReference type="Proteomes" id="UP001065613">
    <property type="component" value="Chromosome"/>
</dbReference>
<evidence type="ECO:0000259" key="5">
    <source>
        <dbReference type="SMART" id="SM00732"/>
    </source>
</evidence>
<dbReference type="GO" id="GO:0016787">
    <property type="term" value="F:hydrolase activity"/>
    <property type="evidence" value="ECO:0007669"/>
    <property type="project" value="UniProtKB-KW"/>
</dbReference>
<dbReference type="InterPro" id="IPR005227">
    <property type="entry name" value="YqgF"/>
</dbReference>
<dbReference type="SUPFAM" id="SSF53098">
    <property type="entry name" value="Ribonuclease H-like"/>
    <property type="match status" value="1"/>
</dbReference>
<keyword evidence="1" id="KW-0963">Cytoplasm</keyword>
<protein>
    <submittedName>
        <fullName evidence="6">Pre-16S rRNA-processing nuclease YqgF</fullName>
    </submittedName>
</protein>
<dbReference type="GO" id="GO:0006364">
    <property type="term" value="P:rRNA processing"/>
    <property type="evidence" value="ECO:0007669"/>
    <property type="project" value="InterPro"/>
</dbReference>
<dbReference type="InterPro" id="IPR006641">
    <property type="entry name" value="YqgF/RNaseH-like_dom"/>
</dbReference>
<dbReference type="AlphaFoldDB" id="A0A977PV94"/>
<dbReference type="SMART" id="SM00732">
    <property type="entry name" value="YqgFc"/>
    <property type="match status" value="1"/>
</dbReference>
<reference evidence="6" key="1">
    <citation type="submission" date="2021-04" db="EMBL/GenBank/DDBJ databases">
        <title>Genome sequence of Woronichinia naegeliana from Washington state freshwater lake bloom.</title>
        <authorList>
            <person name="Dreher T.W."/>
        </authorList>
    </citation>
    <scope>NUCLEOTIDE SEQUENCE</scope>
    <source>
        <strain evidence="6">WA131</strain>
    </source>
</reference>
<dbReference type="Pfam" id="PF03652">
    <property type="entry name" value="RuvX"/>
    <property type="match status" value="1"/>
</dbReference>
<dbReference type="KEGG" id="wna:KA717_33415"/>
<feature type="domain" description="YqgF/RNase H-like" evidence="5">
    <location>
        <begin position="1"/>
        <end position="88"/>
    </location>
</feature>
<dbReference type="InterPro" id="IPR012337">
    <property type="entry name" value="RNaseH-like_sf"/>
</dbReference>
<gene>
    <name evidence="6" type="ORF">KA717_33415</name>
</gene>
<dbReference type="EMBL" id="CP073041">
    <property type="protein sequence ID" value="UXE60399.1"/>
    <property type="molecule type" value="Genomic_DNA"/>
</dbReference>
<accession>A0A977PV94</accession>
<evidence type="ECO:0000256" key="3">
    <source>
        <dbReference type="ARBA" id="ARBA00022722"/>
    </source>
</evidence>
<keyword evidence="3" id="KW-0540">Nuclease</keyword>
<evidence type="ECO:0000256" key="4">
    <source>
        <dbReference type="ARBA" id="ARBA00022801"/>
    </source>
</evidence>
<keyword evidence="2" id="KW-0690">Ribosome biogenesis</keyword>
<keyword evidence="4" id="KW-0378">Hydrolase</keyword>
<dbReference type="Gene3D" id="3.30.420.140">
    <property type="entry name" value="YqgF/RNase H-like domain"/>
    <property type="match status" value="1"/>
</dbReference>
<evidence type="ECO:0000256" key="1">
    <source>
        <dbReference type="ARBA" id="ARBA00022490"/>
    </source>
</evidence>
<dbReference type="InterPro" id="IPR037027">
    <property type="entry name" value="YqgF/RNaseH-like_dom_sf"/>
</dbReference>
<proteinExistence type="predicted"/>
<dbReference type="GO" id="GO:0004518">
    <property type="term" value="F:nuclease activity"/>
    <property type="evidence" value="ECO:0007669"/>
    <property type="project" value="UniProtKB-KW"/>
</dbReference>
<sequence length="139" mass="16082">MFFLGFDPGRDKCGVAIMECDRQIHFHQVFTSETVLAEIPKLCEQFPVEQVVMGNQTTSKQWKEKLESILSTQITVAMVDERNSSVEARDRYWHMYPPKGLTRLIPKSLRVPPRPVDDIVAILLIERYLKNGQWTMDNG</sequence>
<organism evidence="6">
    <name type="scientific">Woronichinia naegeliana WA131</name>
    <dbReference type="NCBI Taxonomy" id="2824559"/>
    <lineage>
        <taxon>Bacteria</taxon>
        <taxon>Bacillati</taxon>
        <taxon>Cyanobacteriota</taxon>
        <taxon>Cyanophyceae</taxon>
        <taxon>Synechococcales</taxon>
        <taxon>Coelosphaeriaceae</taxon>
        <taxon>Woronichinia</taxon>
    </lineage>
</organism>